<dbReference type="KEGG" id="fop:FNB79_16425"/>
<proteinExistence type="inferred from homology"/>
<accession>A0A516GVE2</accession>
<dbReference type="Gene3D" id="1.25.40.390">
    <property type="match status" value="1"/>
</dbReference>
<evidence type="ECO:0000256" key="3">
    <source>
        <dbReference type="ARBA" id="ARBA00022729"/>
    </source>
</evidence>
<keyword evidence="4" id="KW-0472">Membrane</keyword>
<keyword evidence="5" id="KW-0998">Cell outer membrane</keyword>
<dbReference type="RefSeq" id="WP_143382395.1">
    <property type="nucleotide sequence ID" value="NZ_CP041637.1"/>
</dbReference>
<organism evidence="8 9">
    <name type="scientific">Formosa sediminum</name>
    <dbReference type="NCBI Taxonomy" id="2594004"/>
    <lineage>
        <taxon>Bacteria</taxon>
        <taxon>Pseudomonadati</taxon>
        <taxon>Bacteroidota</taxon>
        <taxon>Flavobacteriia</taxon>
        <taxon>Flavobacteriales</taxon>
        <taxon>Flavobacteriaceae</taxon>
        <taxon>Formosa</taxon>
    </lineage>
</organism>
<comment type="subcellular location">
    <subcellularLocation>
        <location evidence="1">Cell outer membrane</location>
    </subcellularLocation>
</comment>
<evidence type="ECO:0000259" key="6">
    <source>
        <dbReference type="Pfam" id="PF07980"/>
    </source>
</evidence>
<keyword evidence="3" id="KW-0732">Signal</keyword>
<dbReference type="SUPFAM" id="SSF48452">
    <property type="entry name" value="TPR-like"/>
    <property type="match status" value="1"/>
</dbReference>
<comment type="similarity">
    <text evidence="2">Belongs to the SusD family.</text>
</comment>
<dbReference type="Proteomes" id="UP000319209">
    <property type="component" value="Chromosome"/>
</dbReference>
<dbReference type="InterPro" id="IPR011990">
    <property type="entry name" value="TPR-like_helical_dom_sf"/>
</dbReference>
<evidence type="ECO:0000256" key="1">
    <source>
        <dbReference type="ARBA" id="ARBA00004442"/>
    </source>
</evidence>
<dbReference type="EMBL" id="CP041637">
    <property type="protein sequence ID" value="QDO95489.1"/>
    <property type="molecule type" value="Genomic_DNA"/>
</dbReference>
<dbReference type="AlphaFoldDB" id="A0A516GVE2"/>
<dbReference type="Pfam" id="PF14322">
    <property type="entry name" value="SusD-like_3"/>
    <property type="match status" value="1"/>
</dbReference>
<evidence type="ECO:0000256" key="5">
    <source>
        <dbReference type="ARBA" id="ARBA00023237"/>
    </source>
</evidence>
<evidence type="ECO:0000313" key="8">
    <source>
        <dbReference type="EMBL" id="QDO95489.1"/>
    </source>
</evidence>
<dbReference type="InterPro" id="IPR033985">
    <property type="entry name" value="SusD-like_N"/>
</dbReference>
<dbReference type="Pfam" id="PF07980">
    <property type="entry name" value="SusD_RagB"/>
    <property type="match status" value="1"/>
</dbReference>
<dbReference type="GO" id="GO:0009279">
    <property type="term" value="C:cell outer membrane"/>
    <property type="evidence" value="ECO:0007669"/>
    <property type="project" value="UniProtKB-SubCell"/>
</dbReference>
<feature type="domain" description="RagB/SusD" evidence="6">
    <location>
        <begin position="365"/>
        <end position="480"/>
    </location>
</feature>
<dbReference type="InterPro" id="IPR012944">
    <property type="entry name" value="SusD_RagB_dom"/>
</dbReference>
<sequence length="483" mass="55236">MKYNYKIVLGLLIILNFSCDDFLEITPLGQTIPSTYNDYVYLLNSDALIYQSEIGYVNLFTDDLEKSLDDDMPDEVGFSSLPEFGINYYYFNPGPTYPLDTNDAFFSSAYSQIYTYDFVANGIMEVTDATEEEKLAVKAEALFCRAYNFFKLVNLYAKAYDPDTASTDYGVPLILDDNIYAEYGRNTVEEVYSQIISDLLEAIPNLNLNASSNYHPTLSAGYFLLAKVYLFRGEFEQALTYANLAIENKGSFELQDLKNYIAFEGGWGGRIFNNTTYEAMEEMYDVSENMYIKNSLTNFNGTALATEELVAVYEKDLPEGSIDKRRDLYFETDQAEFNLGSPIFFPGRTIYGAFVTRNAGILLPDLYLILAELEARIGSKDQAMEYINYLRDYRITNNVPLTAASNEDALNIVLEERRRELSFLSDFRFQDLKRLNKESAFAKTITHTVEGVDYTLPPNDPRWILPLSNDVIQFNPDMPQYDR</sequence>
<evidence type="ECO:0000256" key="4">
    <source>
        <dbReference type="ARBA" id="ARBA00023136"/>
    </source>
</evidence>
<evidence type="ECO:0000256" key="2">
    <source>
        <dbReference type="ARBA" id="ARBA00006275"/>
    </source>
</evidence>
<keyword evidence="9" id="KW-1185">Reference proteome</keyword>
<dbReference type="OrthoDB" id="653598at2"/>
<evidence type="ECO:0000259" key="7">
    <source>
        <dbReference type="Pfam" id="PF14322"/>
    </source>
</evidence>
<evidence type="ECO:0000313" key="9">
    <source>
        <dbReference type="Proteomes" id="UP000319209"/>
    </source>
</evidence>
<name>A0A516GVE2_9FLAO</name>
<feature type="domain" description="SusD-like N-terminal" evidence="7">
    <location>
        <begin position="100"/>
        <end position="230"/>
    </location>
</feature>
<gene>
    <name evidence="8" type="ORF">FNB79_16425</name>
</gene>
<protein>
    <submittedName>
        <fullName evidence="8">RagB/SusD family nutrient uptake outer membrane protein</fullName>
    </submittedName>
</protein>
<reference evidence="8 9" key="1">
    <citation type="submission" date="2019-07" db="EMBL/GenBank/DDBJ databases">
        <title>Genome sequencing for Formosa sp. PS13.</title>
        <authorList>
            <person name="Park S.-J."/>
        </authorList>
    </citation>
    <scope>NUCLEOTIDE SEQUENCE [LARGE SCALE GENOMIC DNA]</scope>
    <source>
        <strain evidence="8 9">PS13</strain>
    </source>
</reference>